<proteinExistence type="predicted"/>
<name>A0A8J5WXR6_ZIZPA</name>
<evidence type="ECO:0000313" key="1">
    <source>
        <dbReference type="EMBL" id="KAG8095403.1"/>
    </source>
</evidence>
<dbReference type="Proteomes" id="UP000729402">
    <property type="component" value="Unassembled WGS sequence"/>
</dbReference>
<protein>
    <submittedName>
        <fullName evidence="1">Uncharacterized protein</fullName>
    </submittedName>
</protein>
<sequence>MGAVLFTVQRFLYSAFDQISNVEYSQFVIFVSVLTEIGANLNLFEEKRFLYSAFDQISNVEYSQFVIFVSVLTEIGANLNLFEEKVILLLKCAVKIVQIIANVPF</sequence>
<dbReference type="AlphaFoldDB" id="A0A8J5WXR6"/>
<gene>
    <name evidence="1" type="ORF">GUJ93_ZPchr0012g19976</name>
</gene>
<comment type="caution">
    <text evidence="1">The sequence shown here is derived from an EMBL/GenBank/DDBJ whole genome shotgun (WGS) entry which is preliminary data.</text>
</comment>
<evidence type="ECO:0000313" key="2">
    <source>
        <dbReference type="Proteomes" id="UP000729402"/>
    </source>
</evidence>
<reference evidence="1" key="2">
    <citation type="submission" date="2021-02" db="EMBL/GenBank/DDBJ databases">
        <authorList>
            <person name="Kimball J.A."/>
            <person name="Haas M.W."/>
            <person name="Macchietto M."/>
            <person name="Kono T."/>
            <person name="Duquette J."/>
            <person name="Shao M."/>
        </authorList>
    </citation>
    <scope>NUCLEOTIDE SEQUENCE</scope>
    <source>
        <tissue evidence="1">Fresh leaf tissue</tissue>
    </source>
</reference>
<dbReference type="EMBL" id="JAAALK010000080">
    <property type="protein sequence ID" value="KAG8095403.1"/>
    <property type="molecule type" value="Genomic_DNA"/>
</dbReference>
<reference evidence="1" key="1">
    <citation type="journal article" date="2021" name="bioRxiv">
        <title>Whole Genome Assembly and Annotation of Northern Wild Rice, Zizania palustris L., Supports a Whole Genome Duplication in the Zizania Genus.</title>
        <authorList>
            <person name="Haas M."/>
            <person name="Kono T."/>
            <person name="Macchietto M."/>
            <person name="Millas R."/>
            <person name="McGilp L."/>
            <person name="Shao M."/>
            <person name="Duquette J."/>
            <person name="Hirsch C.N."/>
            <person name="Kimball J."/>
        </authorList>
    </citation>
    <scope>NUCLEOTIDE SEQUENCE</scope>
    <source>
        <tissue evidence="1">Fresh leaf tissue</tissue>
    </source>
</reference>
<organism evidence="1 2">
    <name type="scientific">Zizania palustris</name>
    <name type="common">Northern wild rice</name>
    <dbReference type="NCBI Taxonomy" id="103762"/>
    <lineage>
        <taxon>Eukaryota</taxon>
        <taxon>Viridiplantae</taxon>
        <taxon>Streptophyta</taxon>
        <taxon>Embryophyta</taxon>
        <taxon>Tracheophyta</taxon>
        <taxon>Spermatophyta</taxon>
        <taxon>Magnoliopsida</taxon>
        <taxon>Liliopsida</taxon>
        <taxon>Poales</taxon>
        <taxon>Poaceae</taxon>
        <taxon>BOP clade</taxon>
        <taxon>Oryzoideae</taxon>
        <taxon>Oryzeae</taxon>
        <taxon>Zizaniinae</taxon>
        <taxon>Zizania</taxon>
    </lineage>
</organism>
<keyword evidence="2" id="KW-1185">Reference proteome</keyword>
<accession>A0A8J5WXR6</accession>